<dbReference type="InterPro" id="IPR050595">
    <property type="entry name" value="Bact_response_regulator"/>
</dbReference>
<dbReference type="InterPro" id="IPR001789">
    <property type="entry name" value="Sig_transdc_resp-reg_receiver"/>
</dbReference>
<accession>A0A5A5THQ4</accession>
<dbReference type="GO" id="GO:0000160">
    <property type="term" value="P:phosphorelay signal transduction system"/>
    <property type="evidence" value="ECO:0007669"/>
    <property type="project" value="InterPro"/>
</dbReference>
<dbReference type="SMART" id="SM00448">
    <property type="entry name" value="REC"/>
    <property type="match status" value="1"/>
</dbReference>
<dbReference type="PROSITE" id="PS50110">
    <property type="entry name" value="RESPONSE_REGULATORY"/>
    <property type="match status" value="1"/>
</dbReference>
<gene>
    <name evidence="4" type="ORF">KDI_43290</name>
</gene>
<feature type="modified residue" description="4-aspartylphosphate" evidence="2">
    <location>
        <position position="60"/>
    </location>
</feature>
<dbReference type="Pfam" id="PF00072">
    <property type="entry name" value="Response_reg"/>
    <property type="match status" value="1"/>
</dbReference>
<dbReference type="PANTHER" id="PTHR44591">
    <property type="entry name" value="STRESS RESPONSE REGULATOR PROTEIN 1"/>
    <property type="match status" value="1"/>
</dbReference>
<proteinExistence type="predicted"/>
<keyword evidence="1 2" id="KW-0597">Phosphoprotein</keyword>
<comment type="caution">
    <text evidence="4">The sequence shown here is derived from an EMBL/GenBank/DDBJ whole genome shotgun (WGS) entry which is preliminary data.</text>
</comment>
<evidence type="ECO:0000256" key="1">
    <source>
        <dbReference type="ARBA" id="ARBA00022553"/>
    </source>
</evidence>
<dbReference type="Proteomes" id="UP000322530">
    <property type="component" value="Unassembled WGS sequence"/>
</dbReference>
<reference evidence="4 5" key="1">
    <citation type="submission" date="2019-01" db="EMBL/GenBank/DDBJ databases">
        <title>Draft genome sequence of Dictyobacter sp. Uno17.</title>
        <authorList>
            <person name="Wang C.M."/>
            <person name="Zheng Y."/>
            <person name="Sakai Y."/>
            <person name="Abe K."/>
            <person name="Yokota A."/>
            <person name="Yabe S."/>
        </authorList>
    </citation>
    <scope>NUCLEOTIDE SEQUENCE [LARGE SCALE GENOMIC DNA]</scope>
    <source>
        <strain evidence="4 5">Uno17</strain>
    </source>
</reference>
<dbReference type="InterPro" id="IPR011006">
    <property type="entry name" value="CheY-like_superfamily"/>
</dbReference>
<evidence type="ECO:0000313" key="5">
    <source>
        <dbReference type="Proteomes" id="UP000322530"/>
    </source>
</evidence>
<dbReference type="SUPFAM" id="SSF52172">
    <property type="entry name" value="CheY-like"/>
    <property type="match status" value="1"/>
</dbReference>
<organism evidence="4 5">
    <name type="scientific">Dictyobacter arantiisoli</name>
    <dbReference type="NCBI Taxonomy" id="2014874"/>
    <lineage>
        <taxon>Bacteria</taxon>
        <taxon>Bacillati</taxon>
        <taxon>Chloroflexota</taxon>
        <taxon>Ktedonobacteria</taxon>
        <taxon>Ktedonobacterales</taxon>
        <taxon>Dictyobacteraceae</taxon>
        <taxon>Dictyobacter</taxon>
    </lineage>
</organism>
<dbReference type="EMBL" id="BIXY01000082">
    <property type="protein sequence ID" value="GCF10765.1"/>
    <property type="molecule type" value="Genomic_DNA"/>
</dbReference>
<protein>
    <recommendedName>
        <fullName evidence="3">Response regulatory domain-containing protein</fullName>
    </recommendedName>
</protein>
<keyword evidence="5" id="KW-1185">Reference proteome</keyword>
<feature type="domain" description="Response regulatory" evidence="3">
    <location>
        <begin position="11"/>
        <end position="125"/>
    </location>
</feature>
<name>A0A5A5THQ4_9CHLR</name>
<evidence type="ECO:0000259" key="3">
    <source>
        <dbReference type="PROSITE" id="PS50110"/>
    </source>
</evidence>
<dbReference type="PANTHER" id="PTHR44591:SF3">
    <property type="entry name" value="RESPONSE REGULATORY DOMAIN-CONTAINING PROTEIN"/>
    <property type="match status" value="1"/>
</dbReference>
<evidence type="ECO:0000313" key="4">
    <source>
        <dbReference type="EMBL" id="GCF10765.1"/>
    </source>
</evidence>
<sequence length="126" mass="14169">MMQSRQILPKSILVVDDDPDIVDFLRELLEMEGYSVATTARIDYIEGLPKRNLPDLILLDVFLSGNDGRDLVKYIKSQEGTRPIPVIMFSAHPGVETSVRAAGADDFLAKPFDLDELLKKIEAYLF</sequence>
<evidence type="ECO:0000256" key="2">
    <source>
        <dbReference type="PROSITE-ProRule" id="PRU00169"/>
    </source>
</evidence>
<dbReference type="AlphaFoldDB" id="A0A5A5THQ4"/>
<dbReference type="Gene3D" id="3.40.50.2300">
    <property type="match status" value="1"/>
</dbReference>